<dbReference type="EMBL" id="JACKXE010000001">
    <property type="protein sequence ID" value="MBB6627586.1"/>
    <property type="molecule type" value="Genomic_DNA"/>
</dbReference>
<dbReference type="Gene3D" id="3.40.605.10">
    <property type="entry name" value="Aldehyde Dehydrogenase, Chain A, domain 1"/>
    <property type="match status" value="1"/>
</dbReference>
<evidence type="ECO:0000259" key="10">
    <source>
        <dbReference type="Pfam" id="PF00171"/>
    </source>
</evidence>
<evidence type="ECO:0000256" key="6">
    <source>
        <dbReference type="ARBA" id="ARBA00066992"/>
    </source>
</evidence>
<evidence type="ECO:0000313" key="11">
    <source>
        <dbReference type="EMBL" id="MBB6627586.1"/>
    </source>
</evidence>
<dbReference type="Gene3D" id="3.40.309.10">
    <property type="entry name" value="Aldehyde Dehydrogenase, Chain A, domain 2"/>
    <property type="match status" value="1"/>
</dbReference>
<proteinExistence type="inferred from homology"/>
<accession>A0A7X0RFY5</accession>
<evidence type="ECO:0000313" key="12">
    <source>
        <dbReference type="Proteomes" id="UP000523955"/>
    </source>
</evidence>
<dbReference type="SUPFAM" id="SSF53720">
    <property type="entry name" value="ALDH-like"/>
    <property type="match status" value="1"/>
</dbReference>
<dbReference type="InterPro" id="IPR015590">
    <property type="entry name" value="Aldehyde_DH_dom"/>
</dbReference>
<keyword evidence="2" id="KW-0058">Aromatic hydrocarbons catabolism</keyword>
<dbReference type="InterPro" id="IPR016162">
    <property type="entry name" value="Ald_DH_N"/>
</dbReference>
<gene>
    <name evidence="11" type="ORF">H5V45_09650</name>
</gene>
<evidence type="ECO:0000256" key="4">
    <source>
        <dbReference type="ARBA" id="ARBA00035632"/>
    </source>
</evidence>
<evidence type="ECO:0000256" key="1">
    <source>
        <dbReference type="ARBA" id="ARBA00009986"/>
    </source>
</evidence>
<dbReference type="EC" id="1.2.1.65" evidence="6"/>
<dbReference type="FunFam" id="3.40.309.10:FF:000010">
    <property type="entry name" value="Gamma-aminobutyraldehyde dehydrogenase"/>
    <property type="match status" value="1"/>
</dbReference>
<dbReference type="GO" id="GO:0018485">
    <property type="term" value="F:salicylaldehyde dehydrogenase (NAD+) activity"/>
    <property type="evidence" value="ECO:0007669"/>
    <property type="project" value="UniProtKB-EC"/>
</dbReference>
<dbReference type="PANTHER" id="PTHR11699">
    <property type="entry name" value="ALDEHYDE DEHYDROGENASE-RELATED"/>
    <property type="match status" value="1"/>
</dbReference>
<dbReference type="Pfam" id="PF00171">
    <property type="entry name" value="Aldedh"/>
    <property type="match status" value="1"/>
</dbReference>
<dbReference type="Proteomes" id="UP000523955">
    <property type="component" value="Unassembled WGS sequence"/>
</dbReference>
<comment type="catalytic activity">
    <reaction evidence="5">
        <text>salicylaldehyde + NAD(+) + H2O = salicylate + NADH + 2 H(+)</text>
        <dbReference type="Rhea" id="RHEA:18537"/>
        <dbReference type="ChEBI" id="CHEBI:15377"/>
        <dbReference type="ChEBI" id="CHEBI:15378"/>
        <dbReference type="ChEBI" id="CHEBI:16008"/>
        <dbReference type="ChEBI" id="CHEBI:30762"/>
        <dbReference type="ChEBI" id="CHEBI:57540"/>
        <dbReference type="ChEBI" id="CHEBI:57945"/>
        <dbReference type="EC" id="1.2.1.65"/>
    </reaction>
</comment>
<dbReference type="InterPro" id="IPR016161">
    <property type="entry name" value="Ald_DH/histidinol_DH"/>
</dbReference>
<comment type="similarity">
    <text evidence="1 9">Belongs to the aldehyde dehydrogenase family.</text>
</comment>
<evidence type="ECO:0000256" key="8">
    <source>
        <dbReference type="PROSITE-ProRule" id="PRU10007"/>
    </source>
</evidence>
<evidence type="ECO:0000256" key="5">
    <source>
        <dbReference type="ARBA" id="ARBA00050596"/>
    </source>
</evidence>
<evidence type="ECO:0000256" key="3">
    <source>
        <dbReference type="ARBA" id="ARBA00023002"/>
    </source>
</evidence>
<dbReference type="FunFam" id="3.40.605.10:FF:000007">
    <property type="entry name" value="NAD/NADP-dependent betaine aldehyde dehydrogenase"/>
    <property type="match status" value="1"/>
</dbReference>
<comment type="pathway">
    <text evidence="4">Aromatic compound metabolism; naphthalene degradation.</text>
</comment>
<dbReference type="RefSeq" id="WP_185252728.1">
    <property type="nucleotide sequence ID" value="NZ_JACKXE010000001.1"/>
</dbReference>
<keyword evidence="12" id="KW-1185">Reference proteome</keyword>
<dbReference type="InterPro" id="IPR029510">
    <property type="entry name" value="Ald_DH_CS_GLU"/>
</dbReference>
<dbReference type="NCBIfam" id="NF010000">
    <property type="entry name" value="PRK13473.1"/>
    <property type="match status" value="1"/>
</dbReference>
<reference evidence="11 12" key="1">
    <citation type="submission" date="2020-08" db="EMBL/GenBank/DDBJ databases">
        <authorList>
            <person name="Seo M.-J."/>
        </authorList>
    </citation>
    <scope>NUCLEOTIDE SEQUENCE [LARGE SCALE GENOMIC DNA]</scope>
    <source>
        <strain evidence="11 12">KIGAM211</strain>
    </source>
</reference>
<sequence length="477" mass="50102">MTPELLTGPLFDEWMTTGDVGDTTPALAPASGEVVATFRNASSGDVDEAVQTARRAFATWRRTTPADRAALLLELATRLEADSTTFARAESVDVGKPMAAALEEIAYDADVLRFMAGAARISSTAAAGEYTNGATSMTRREPLGVVALIAPWNFPLMEAMWKIAPALAAGNTVIIKPSELTPLSTLLFVQLAQEVLPAGVLKIVLGAADTGRALVDHPDIALVSLTGDVATGKKVAAAAAASLKKVHLELGGKAPVIVFADVDLTATAKELAGIAFLNAGQDCGAPCRVIVEDAAYGEFVEAYVAAVDQLKVGDPDDDTAIGPLISQRQLDRVAGFVERARASGATVLTGGERLPGPGFFYPPTVVVGVAQDDEIVQNEVFGPVVTIQRGHDDDEILAMANDVQYGLTASVWTADVGRSLRFARELSFGTVWINQHLVLANEMPFGGYGQSGYGKELSAAAVDEYAQIKHVSMKSSD</sequence>
<feature type="active site" evidence="8">
    <location>
        <position position="249"/>
    </location>
</feature>
<dbReference type="PROSITE" id="PS00687">
    <property type="entry name" value="ALDEHYDE_DEHYDR_GLU"/>
    <property type="match status" value="1"/>
</dbReference>
<evidence type="ECO:0000256" key="7">
    <source>
        <dbReference type="ARBA" id="ARBA00070319"/>
    </source>
</evidence>
<evidence type="ECO:0000256" key="2">
    <source>
        <dbReference type="ARBA" id="ARBA00022797"/>
    </source>
</evidence>
<feature type="domain" description="Aldehyde dehydrogenase" evidence="10">
    <location>
        <begin position="22"/>
        <end position="471"/>
    </location>
</feature>
<organism evidence="11 12">
    <name type="scientific">Nocardioides luti</name>
    <dbReference type="NCBI Taxonomy" id="2761101"/>
    <lineage>
        <taxon>Bacteria</taxon>
        <taxon>Bacillati</taxon>
        <taxon>Actinomycetota</taxon>
        <taxon>Actinomycetes</taxon>
        <taxon>Propionibacteriales</taxon>
        <taxon>Nocardioidaceae</taxon>
        <taxon>Nocardioides</taxon>
    </lineage>
</organism>
<name>A0A7X0RFY5_9ACTN</name>
<dbReference type="InterPro" id="IPR016163">
    <property type="entry name" value="Ald_DH_C"/>
</dbReference>
<dbReference type="AlphaFoldDB" id="A0A7X0RFY5"/>
<comment type="caution">
    <text evidence="11">The sequence shown here is derived from an EMBL/GenBank/DDBJ whole genome shotgun (WGS) entry which is preliminary data.</text>
</comment>
<evidence type="ECO:0000256" key="9">
    <source>
        <dbReference type="RuleBase" id="RU003345"/>
    </source>
</evidence>
<keyword evidence="3 9" id="KW-0560">Oxidoreductase</keyword>
<protein>
    <recommendedName>
        <fullName evidence="7">Salicylaldehyde dehydrogenase</fullName>
        <ecNumber evidence="6">1.2.1.65</ecNumber>
    </recommendedName>
</protein>